<feature type="transmembrane region" description="Helical" evidence="2">
    <location>
        <begin position="91"/>
        <end position="109"/>
    </location>
</feature>
<evidence type="ECO:0000256" key="2">
    <source>
        <dbReference type="SAM" id="Phobius"/>
    </source>
</evidence>
<proteinExistence type="predicted"/>
<feature type="region of interest" description="Disordered" evidence="1">
    <location>
        <begin position="1"/>
        <end position="20"/>
    </location>
</feature>
<keyword evidence="2" id="KW-1133">Transmembrane helix</keyword>
<keyword evidence="2" id="KW-0472">Membrane</keyword>
<protein>
    <submittedName>
        <fullName evidence="3">Uncharacterized protein</fullName>
    </submittedName>
</protein>
<reference evidence="3" key="1">
    <citation type="journal article" date="2014" name="Genome Biol. Evol.">
        <title>Pangenome evidence for extensive interdomain horizontal transfer affecting lineage core and shell genes in uncultured planktonic thaumarchaeota and euryarchaeota.</title>
        <authorList>
            <person name="Deschamps P."/>
            <person name="Zivanovic Y."/>
            <person name="Moreira D."/>
            <person name="Rodriguez-Valera F."/>
            <person name="Lopez-Garcia P."/>
        </authorList>
    </citation>
    <scope>NUCLEOTIDE SEQUENCE</scope>
</reference>
<evidence type="ECO:0000256" key="1">
    <source>
        <dbReference type="SAM" id="MobiDB-lite"/>
    </source>
</evidence>
<dbReference type="EMBL" id="KF900913">
    <property type="protein sequence ID" value="AIF11278.1"/>
    <property type="molecule type" value="Genomic_DNA"/>
</dbReference>
<feature type="compositionally biased region" description="Basic residues" evidence="1">
    <location>
        <begin position="1"/>
        <end position="11"/>
    </location>
</feature>
<dbReference type="AlphaFoldDB" id="A0A075HBS1"/>
<sequence>MLKMAKRRRTHKESVRDGKEAWRKTIRPSHDKCEKKLKHEYQNDHVTSTTGMPDFVIFNKGTKFVELKPCRLGKNQRASFERMYLSLTQEITILFLLNCGAYVGIRYYIKTEKTFTYSRVIKLSSKNLKRFCLSTPWEERTDPDDLF</sequence>
<accession>A0A075HBS1</accession>
<keyword evidence="2" id="KW-0812">Transmembrane</keyword>
<evidence type="ECO:0000313" key="3">
    <source>
        <dbReference type="EMBL" id="AIF11278.1"/>
    </source>
</evidence>
<name>A0A075HBS1_9ARCH</name>
<organism evidence="3">
    <name type="scientific">uncultured marine thaumarchaeote KM3_51_E02</name>
    <dbReference type="NCBI Taxonomy" id="1456174"/>
    <lineage>
        <taxon>Archaea</taxon>
        <taxon>Nitrososphaerota</taxon>
        <taxon>environmental samples</taxon>
    </lineage>
</organism>